<keyword evidence="2" id="KW-0479">Metal-binding</keyword>
<dbReference type="InterPro" id="IPR017941">
    <property type="entry name" value="Rieske_2Fe-2S"/>
</dbReference>
<evidence type="ECO:0000313" key="6">
    <source>
        <dbReference type="EMBL" id="GGF59401.1"/>
    </source>
</evidence>
<keyword evidence="4" id="KW-0411">Iron-sulfur</keyword>
<dbReference type="GO" id="GO:0051537">
    <property type="term" value="F:2 iron, 2 sulfur cluster binding"/>
    <property type="evidence" value="ECO:0007669"/>
    <property type="project" value="UniProtKB-KW"/>
</dbReference>
<gene>
    <name evidence="6" type="ORF">GCM10011332_11280</name>
</gene>
<organism evidence="6 7">
    <name type="scientific">Terasakiella brassicae</name>
    <dbReference type="NCBI Taxonomy" id="1634917"/>
    <lineage>
        <taxon>Bacteria</taxon>
        <taxon>Pseudomonadati</taxon>
        <taxon>Pseudomonadota</taxon>
        <taxon>Alphaproteobacteria</taxon>
        <taxon>Rhodospirillales</taxon>
        <taxon>Terasakiellaceae</taxon>
        <taxon>Terasakiella</taxon>
    </lineage>
</organism>
<dbReference type="PANTHER" id="PTHR40261">
    <property type="match status" value="1"/>
</dbReference>
<name>A0A917BWC1_9PROT</name>
<dbReference type="SUPFAM" id="SSF50022">
    <property type="entry name" value="ISP domain"/>
    <property type="match status" value="1"/>
</dbReference>
<reference evidence="6" key="2">
    <citation type="submission" date="2020-09" db="EMBL/GenBank/DDBJ databases">
        <authorList>
            <person name="Sun Q."/>
            <person name="Zhou Y."/>
        </authorList>
    </citation>
    <scope>NUCLEOTIDE SEQUENCE</scope>
    <source>
        <strain evidence="6">CGMCC 1.15254</strain>
    </source>
</reference>
<keyword evidence="1" id="KW-0001">2Fe-2S</keyword>
<protein>
    <recommendedName>
        <fullName evidence="5">Rieske domain-containing protein</fullName>
    </recommendedName>
</protein>
<evidence type="ECO:0000313" key="7">
    <source>
        <dbReference type="Proteomes" id="UP000632498"/>
    </source>
</evidence>
<evidence type="ECO:0000256" key="1">
    <source>
        <dbReference type="ARBA" id="ARBA00022714"/>
    </source>
</evidence>
<dbReference type="PANTHER" id="PTHR40261:SF1">
    <property type="entry name" value="RIESKE DOMAIN-CONTAINING PROTEIN"/>
    <property type="match status" value="1"/>
</dbReference>
<sequence length="113" mass="12832">MSEHKLCSIHEIEDEDSKEFFVTRGESDQSILVVKKDGQLSVFINNCPHLGIPMNLEPDRFLDMEKNFIMCSTHGALFKIEDGECVYGPCLGKKLAPVPYEIRGEELFVPKDL</sequence>
<dbReference type="CDD" id="cd03467">
    <property type="entry name" value="Rieske"/>
    <property type="match status" value="1"/>
</dbReference>
<evidence type="ECO:0000256" key="4">
    <source>
        <dbReference type="ARBA" id="ARBA00023014"/>
    </source>
</evidence>
<feature type="domain" description="Rieske" evidence="5">
    <location>
        <begin position="9"/>
        <end position="109"/>
    </location>
</feature>
<evidence type="ECO:0000259" key="5">
    <source>
        <dbReference type="PROSITE" id="PS51296"/>
    </source>
</evidence>
<keyword evidence="3" id="KW-0408">Iron</keyword>
<dbReference type="PROSITE" id="PS51296">
    <property type="entry name" value="RIESKE"/>
    <property type="match status" value="1"/>
</dbReference>
<evidence type="ECO:0000256" key="3">
    <source>
        <dbReference type="ARBA" id="ARBA00023004"/>
    </source>
</evidence>
<accession>A0A917BWC1</accession>
<evidence type="ECO:0000256" key="2">
    <source>
        <dbReference type="ARBA" id="ARBA00022723"/>
    </source>
</evidence>
<dbReference type="EMBL" id="BMHV01000006">
    <property type="protein sequence ID" value="GGF59401.1"/>
    <property type="molecule type" value="Genomic_DNA"/>
</dbReference>
<keyword evidence="7" id="KW-1185">Reference proteome</keyword>
<dbReference type="Gene3D" id="2.102.10.10">
    <property type="entry name" value="Rieske [2Fe-2S] iron-sulphur domain"/>
    <property type="match status" value="1"/>
</dbReference>
<dbReference type="RefSeq" id="WP_188662640.1">
    <property type="nucleotide sequence ID" value="NZ_BMHV01000006.1"/>
</dbReference>
<dbReference type="GO" id="GO:0046872">
    <property type="term" value="F:metal ion binding"/>
    <property type="evidence" value="ECO:0007669"/>
    <property type="project" value="UniProtKB-KW"/>
</dbReference>
<comment type="caution">
    <text evidence="6">The sequence shown here is derived from an EMBL/GenBank/DDBJ whole genome shotgun (WGS) entry which is preliminary data.</text>
</comment>
<dbReference type="Pfam" id="PF00355">
    <property type="entry name" value="Rieske"/>
    <property type="match status" value="1"/>
</dbReference>
<dbReference type="AlphaFoldDB" id="A0A917BWC1"/>
<dbReference type="Proteomes" id="UP000632498">
    <property type="component" value="Unassembled WGS sequence"/>
</dbReference>
<dbReference type="InterPro" id="IPR036922">
    <property type="entry name" value="Rieske_2Fe-2S_sf"/>
</dbReference>
<proteinExistence type="predicted"/>
<reference evidence="6" key="1">
    <citation type="journal article" date="2014" name="Int. J. Syst. Evol. Microbiol.">
        <title>Complete genome sequence of Corynebacterium casei LMG S-19264T (=DSM 44701T), isolated from a smear-ripened cheese.</title>
        <authorList>
            <consortium name="US DOE Joint Genome Institute (JGI-PGF)"/>
            <person name="Walter F."/>
            <person name="Albersmeier A."/>
            <person name="Kalinowski J."/>
            <person name="Ruckert C."/>
        </authorList>
    </citation>
    <scope>NUCLEOTIDE SEQUENCE</scope>
    <source>
        <strain evidence="6">CGMCC 1.15254</strain>
    </source>
</reference>